<evidence type="ECO:0000259" key="7">
    <source>
        <dbReference type="Pfam" id="PF00291"/>
    </source>
</evidence>
<dbReference type="EMBL" id="SUTE01000002">
    <property type="protein sequence ID" value="MBE6504247.1"/>
    <property type="molecule type" value="Genomic_DNA"/>
</dbReference>
<comment type="cofactor">
    <cofactor evidence="1">
        <name>pyridoxal 5'-phosphate</name>
        <dbReference type="ChEBI" id="CHEBI:597326"/>
    </cofactor>
</comment>
<dbReference type="FunFam" id="3.40.50.1100:FF:000016">
    <property type="entry name" value="Cysteine synthase A"/>
    <property type="match status" value="1"/>
</dbReference>
<keyword evidence="6" id="KW-0198">Cysteine biosynthesis</keyword>
<dbReference type="InterPro" id="IPR001926">
    <property type="entry name" value="TrpB-like_PALP"/>
</dbReference>
<evidence type="ECO:0000256" key="2">
    <source>
        <dbReference type="ARBA" id="ARBA00007103"/>
    </source>
</evidence>
<evidence type="ECO:0000256" key="4">
    <source>
        <dbReference type="ARBA" id="ARBA00022679"/>
    </source>
</evidence>
<dbReference type="GO" id="GO:0019344">
    <property type="term" value="P:cysteine biosynthetic process"/>
    <property type="evidence" value="ECO:0007669"/>
    <property type="project" value="UniProtKB-KW"/>
</dbReference>
<dbReference type="SUPFAM" id="SSF53686">
    <property type="entry name" value="Tryptophan synthase beta subunit-like PLP-dependent enzymes"/>
    <property type="match status" value="1"/>
</dbReference>
<evidence type="ECO:0000256" key="6">
    <source>
        <dbReference type="ARBA" id="ARBA00023192"/>
    </source>
</evidence>
<dbReference type="Pfam" id="PF00291">
    <property type="entry name" value="PALP"/>
    <property type="match status" value="1"/>
</dbReference>
<evidence type="ECO:0000256" key="3">
    <source>
        <dbReference type="ARBA" id="ARBA00022605"/>
    </source>
</evidence>
<gene>
    <name evidence="8" type="ORF">E7Z73_00685</name>
</gene>
<comment type="similarity">
    <text evidence="2">Belongs to the cysteine synthase/cystathionine beta-synthase family.</text>
</comment>
<evidence type="ECO:0000256" key="1">
    <source>
        <dbReference type="ARBA" id="ARBA00001933"/>
    </source>
</evidence>
<dbReference type="Proteomes" id="UP000762703">
    <property type="component" value="Unassembled WGS sequence"/>
</dbReference>
<evidence type="ECO:0000313" key="8">
    <source>
        <dbReference type="EMBL" id="MBE6504247.1"/>
    </source>
</evidence>
<proteinExistence type="inferred from homology"/>
<organism evidence="8 9">
    <name type="scientific">Methanobrevibacter millerae</name>
    <dbReference type="NCBI Taxonomy" id="230361"/>
    <lineage>
        <taxon>Archaea</taxon>
        <taxon>Methanobacteriati</taxon>
        <taxon>Methanobacteriota</taxon>
        <taxon>Methanomada group</taxon>
        <taxon>Methanobacteria</taxon>
        <taxon>Methanobacteriales</taxon>
        <taxon>Methanobacteriaceae</taxon>
        <taxon>Methanobrevibacter</taxon>
    </lineage>
</organism>
<protein>
    <submittedName>
        <fullName evidence="8">PLP-dependent cysteine synthase family protein</fullName>
    </submittedName>
</protein>
<dbReference type="GO" id="GO:0016740">
    <property type="term" value="F:transferase activity"/>
    <property type="evidence" value="ECO:0007669"/>
    <property type="project" value="UniProtKB-KW"/>
</dbReference>
<dbReference type="PANTHER" id="PTHR10314">
    <property type="entry name" value="CYSTATHIONINE BETA-SYNTHASE"/>
    <property type="match status" value="1"/>
</dbReference>
<dbReference type="InterPro" id="IPR036052">
    <property type="entry name" value="TrpB-like_PALP_sf"/>
</dbReference>
<dbReference type="Gene3D" id="3.40.50.1100">
    <property type="match status" value="2"/>
</dbReference>
<dbReference type="AlphaFoldDB" id="A0A8T3V931"/>
<dbReference type="CDD" id="cd01561">
    <property type="entry name" value="CBS_like"/>
    <property type="match status" value="1"/>
</dbReference>
<sequence>MDWIEIMNIEKLIGNTPMIKINYEYEGKLSSIYAKLEYYNYTGSIKDRIAYYIIKKERENGNLKEGQAIVEVTSGNTGISFSAIGALFGHDVHIFMPDWVSIERRNLIEMYGAHVHLVSKEEGGFKKALELAEVFARENNAFRPLQFDNVLNVEAQYNTTGQEIINSFPDVNAFVSGIGTGGTLMGIGKRIKQHNPDSKIFALEPSTLSILKMGMEEGSHMIEGIGDDFIPGIVQKELIDDIVLIEDCDAINMSKRIANEFGLGIGISSGANFLASVLMDCDEYNIATVFADDNKKYITTKLSEEIDKNNPKLISNRIRLIDFEVI</sequence>
<reference evidence="8" key="1">
    <citation type="submission" date="2019-04" db="EMBL/GenBank/DDBJ databases">
        <title>Evolution of Biomass-Degrading Anaerobic Consortia Revealed by Metagenomics.</title>
        <authorList>
            <person name="Peng X."/>
        </authorList>
    </citation>
    <scope>NUCLEOTIDE SEQUENCE</scope>
    <source>
        <strain evidence="8">SIG12</strain>
    </source>
</reference>
<evidence type="ECO:0000256" key="5">
    <source>
        <dbReference type="ARBA" id="ARBA00022898"/>
    </source>
</evidence>
<evidence type="ECO:0000313" key="9">
    <source>
        <dbReference type="Proteomes" id="UP000762703"/>
    </source>
</evidence>
<keyword evidence="3" id="KW-0028">Amino-acid biosynthesis</keyword>
<name>A0A8T3V931_9EURY</name>
<comment type="caution">
    <text evidence="8">The sequence shown here is derived from an EMBL/GenBank/DDBJ whole genome shotgun (WGS) entry which is preliminary data.</text>
</comment>
<feature type="domain" description="Tryptophan synthase beta chain-like PALP" evidence="7">
    <location>
        <begin position="10"/>
        <end position="276"/>
    </location>
</feature>
<dbReference type="InterPro" id="IPR050214">
    <property type="entry name" value="Cys_Synth/Cystath_Beta-Synth"/>
</dbReference>
<keyword evidence="5" id="KW-0663">Pyridoxal phosphate</keyword>
<keyword evidence="4" id="KW-0808">Transferase</keyword>
<accession>A0A8T3V931</accession>